<protein>
    <recommendedName>
        <fullName evidence="5">HIG1 domain-containing protein</fullName>
    </recommendedName>
</protein>
<feature type="transmembrane region" description="Helical" evidence="2">
    <location>
        <begin position="76"/>
        <end position="99"/>
    </location>
</feature>
<dbReference type="Proteomes" id="UP000294933">
    <property type="component" value="Unassembled WGS sequence"/>
</dbReference>
<evidence type="ECO:0000313" key="4">
    <source>
        <dbReference type="Proteomes" id="UP000294933"/>
    </source>
</evidence>
<dbReference type="VEuPathDB" id="FungiDB:BD410DRAFT_14800"/>
<keyword evidence="2" id="KW-1133">Transmembrane helix</keyword>
<accession>A0A4V3AZI9</accession>
<evidence type="ECO:0008006" key="5">
    <source>
        <dbReference type="Google" id="ProtNLM"/>
    </source>
</evidence>
<feature type="compositionally biased region" description="Polar residues" evidence="1">
    <location>
        <begin position="140"/>
        <end position="150"/>
    </location>
</feature>
<keyword evidence="2" id="KW-0472">Membrane</keyword>
<feature type="region of interest" description="Disordered" evidence="1">
    <location>
        <begin position="131"/>
        <end position="150"/>
    </location>
</feature>
<organism evidence="3 4">
    <name type="scientific">Rickenella mellea</name>
    <dbReference type="NCBI Taxonomy" id="50990"/>
    <lineage>
        <taxon>Eukaryota</taxon>
        <taxon>Fungi</taxon>
        <taxon>Dikarya</taxon>
        <taxon>Basidiomycota</taxon>
        <taxon>Agaricomycotina</taxon>
        <taxon>Agaricomycetes</taxon>
        <taxon>Hymenochaetales</taxon>
        <taxon>Rickenellaceae</taxon>
        <taxon>Rickenella</taxon>
    </lineage>
</organism>
<dbReference type="EMBL" id="ML170156">
    <property type="protein sequence ID" value="TDL29298.1"/>
    <property type="molecule type" value="Genomic_DNA"/>
</dbReference>
<dbReference type="AlphaFoldDB" id="A0A4V3AZI9"/>
<keyword evidence="4" id="KW-1185">Reference proteome</keyword>
<evidence type="ECO:0000256" key="2">
    <source>
        <dbReference type="SAM" id="Phobius"/>
    </source>
</evidence>
<name>A0A4V3AZI9_9AGAM</name>
<evidence type="ECO:0000313" key="3">
    <source>
        <dbReference type="EMBL" id="TDL29298.1"/>
    </source>
</evidence>
<feature type="transmembrane region" description="Helical" evidence="2">
    <location>
        <begin position="52"/>
        <end position="70"/>
    </location>
</feature>
<sequence>MFWFPFRTTYRISHGRVSLAMSTTAQRLQRRQEADHAYELQKRAGLIGATKYTGIGAAVVTAVHFAWPGFRRQTLAFKAFLVSGFTIFGLVTWADHALLSHESDKREADSQLRISARREIARKGMIPTETAIAKWKAERNSPSQQGERPR</sequence>
<dbReference type="OrthoDB" id="3356019at2759"/>
<reference evidence="3 4" key="1">
    <citation type="submission" date="2018-06" db="EMBL/GenBank/DDBJ databases">
        <title>A transcriptomic atlas of mushroom development highlights an independent origin of complex multicellularity.</title>
        <authorList>
            <consortium name="DOE Joint Genome Institute"/>
            <person name="Krizsan K."/>
            <person name="Almasi E."/>
            <person name="Merenyi Z."/>
            <person name="Sahu N."/>
            <person name="Viragh M."/>
            <person name="Koszo T."/>
            <person name="Mondo S."/>
            <person name="Kiss B."/>
            <person name="Balint B."/>
            <person name="Kues U."/>
            <person name="Barry K."/>
            <person name="Hegedus J.C."/>
            <person name="Henrissat B."/>
            <person name="Johnson J."/>
            <person name="Lipzen A."/>
            <person name="Ohm R."/>
            <person name="Nagy I."/>
            <person name="Pangilinan J."/>
            <person name="Yan J."/>
            <person name="Xiong Y."/>
            <person name="Grigoriev I.V."/>
            <person name="Hibbett D.S."/>
            <person name="Nagy L.G."/>
        </authorList>
    </citation>
    <scope>NUCLEOTIDE SEQUENCE [LARGE SCALE GENOMIC DNA]</scope>
    <source>
        <strain evidence="3 4">SZMC22713</strain>
    </source>
</reference>
<gene>
    <name evidence="3" type="ORF">BD410DRAFT_14800</name>
</gene>
<keyword evidence="2" id="KW-0812">Transmembrane</keyword>
<proteinExistence type="predicted"/>
<evidence type="ECO:0000256" key="1">
    <source>
        <dbReference type="SAM" id="MobiDB-lite"/>
    </source>
</evidence>